<proteinExistence type="predicted"/>
<reference evidence="2 3" key="1">
    <citation type="submission" date="2011-11" db="EMBL/GenBank/DDBJ databases">
        <title>The Noncontiguous Finished genome of Desulfosporosinus youngiae DSM 17734.</title>
        <authorList>
            <consortium name="US DOE Joint Genome Institute (JGI-PGF)"/>
            <person name="Lucas S."/>
            <person name="Han J."/>
            <person name="Lapidus A."/>
            <person name="Cheng J.-F."/>
            <person name="Goodwin L."/>
            <person name="Pitluck S."/>
            <person name="Peters L."/>
            <person name="Ovchinnikova G."/>
            <person name="Lu M."/>
            <person name="Land M.L."/>
            <person name="Hauser L."/>
            <person name="Pester M."/>
            <person name="Spring S."/>
            <person name="Ollivier B."/>
            <person name="Rattei T."/>
            <person name="Klenk H.-P."/>
            <person name="Wagner M."/>
            <person name="Loy A."/>
            <person name="Woyke T.J."/>
        </authorList>
    </citation>
    <scope>NUCLEOTIDE SEQUENCE [LARGE SCALE GENOMIC DNA]</scope>
    <source>
        <strain evidence="2 3">DSM 17734</strain>
    </source>
</reference>
<dbReference type="Pfam" id="PF14268">
    <property type="entry name" value="YoaP"/>
    <property type="match status" value="1"/>
</dbReference>
<dbReference type="SUPFAM" id="SSF55729">
    <property type="entry name" value="Acyl-CoA N-acyltransferases (Nat)"/>
    <property type="match status" value="1"/>
</dbReference>
<accession>H5Y5H1</accession>
<gene>
    <name evidence="2" type="ORF">DesyoDRAFT_3553</name>
</gene>
<dbReference type="Proteomes" id="UP000005104">
    <property type="component" value="Chromosome"/>
</dbReference>
<feature type="domain" description="YoaP-like" evidence="1">
    <location>
        <begin position="209"/>
        <end position="251"/>
    </location>
</feature>
<protein>
    <recommendedName>
        <fullName evidence="1">YoaP-like domain-containing protein</fullName>
    </recommendedName>
</protein>
<organism evidence="2 3">
    <name type="scientific">Desulfosporosinus youngiae DSM 17734</name>
    <dbReference type="NCBI Taxonomy" id="768710"/>
    <lineage>
        <taxon>Bacteria</taxon>
        <taxon>Bacillati</taxon>
        <taxon>Bacillota</taxon>
        <taxon>Clostridia</taxon>
        <taxon>Eubacteriales</taxon>
        <taxon>Desulfitobacteriaceae</taxon>
        <taxon>Desulfosporosinus</taxon>
    </lineage>
</organism>
<dbReference type="STRING" id="768710.DesyoDRAFT_3553"/>
<dbReference type="InterPro" id="IPR025685">
    <property type="entry name" value="YoaP-like_dom"/>
</dbReference>
<dbReference type="eggNOG" id="COG1246">
    <property type="taxonomic scope" value="Bacteria"/>
</dbReference>
<evidence type="ECO:0000313" key="2">
    <source>
        <dbReference type="EMBL" id="EHQ90558.1"/>
    </source>
</evidence>
<dbReference type="InterPro" id="IPR016181">
    <property type="entry name" value="Acyl_CoA_acyltransferase"/>
</dbReference>
<evidence type="ECO:0000259" key="1">
    <source>
        <dbReference type="Pfam" id="PF14268"/>
    </source>
</evidence>
<dbReference type="AlphaFoldDB" id="H5Y5H1"/>
<evidence type="ECO:0000313" key="3">
    <source>
        <dbReference type="Proteomes" id="UP000005104"/>
    </source>
</evidence>
<keyword evidence="3" id="KW-1185">Reference proteome</keyword>
<name>H5Y5H1_9FIRM</name>
<dbReference type="HOGENOM" id="CLU_075236_0_0_9"/>
<dbReference type="EMBL" id="CM001441">
    <property type="protein sequence ID" value="EHQ90558.1"/>
    <property type="molecule type" value="Genomic_DNA"/>
</dbReference>
<sequence length="258" mass="29396">MELTHCNIKIITLTKDNLEKEHICCAISNNKDCQVASKKQWLSKRFADGLVFKKCDVRGKCFIEYIPAEKAWSPIEADGYMYINCLWVSGQFKGQGNAGLLLDECIRDSKEKGKKGLVALSSKKKLPFLSDPKFLRYKGFVLADTAEPSYELLYLPFEGNAPKPGFKDHVKTPKISEQGFVLYYTNQCPFTAKYVPLIEKEAKQKGVEFKSIHIETAEQAQNAPAPFTTYSLFYKGEFLTNEILSEKKFEKILFLLNK</sequence>
<dbReference type="Gene3D" id="3.40.630.30">
    <property type="match status" value="1"/>
</dbReference>